<keyword evidence="3" id="KW-1185">Reference proteome</keyword>
<feature type="compositionally biased region" description="Polar residues" evidence="1">
    <location>
        <begin position="1"/>
        <end position="13"/>
    </location>
</feature>
<sequence>MAGLQPNSDTSRAQPAASTCAGSSASAAACGAPCWSGSAGGSSSSTVAASRGARGGPARPAAARWTELHLVSQHAPHAPHPPHPLPPLSKVDQVKADIDPQQHQRQDRPGQQDFEFPQRTPSTAAAAAHPQPLQHGRRSFDTAAHNAQHQSLRTRAGSTSTSGAYPAAGAGAAAISAFPDHAAALGACHSFAHGTGRREGAGDREWGQGHSQRLRGGTSCQLPEAVAALLRPLLHLEAPGGGSAATAAIDATAAAVGGSGGGFAAPDAGRGLTHGAAAASTGNCSCGSDTACAAEAASSRASSAMAGACSGVLGSCASIGMGVSSVSSGVVHYAEALCSRADSGGSSGGGGASTDAAAAPGRTAPEGAPNTAQACAQAPAEAPAARARASAPPAVVVPSVQAPVAAAADLLAVATCPISHTYRLFGRAGDPVLHLRLPGVAPSVLAAAAALSAESRRWTAARLPPGAEAAAFAAAPGFAQQQRPALQRRRKPTLLVATTLADGCEEEGVGGAAGVDVAVMNFTAATLSTEAAEEPAAMMAAAPVVTPPPLTLTLARPPPAAFPLKATEEAGPGPDGGVDVTAFHVYASEDGQQVLLLLVVERSLLMPMLVSPRRMEPPGSVALPLRSGASASSSSSVAAAAAAVAGATTRPWREERLRRQVLPSALLPASDAVTIPSSGSGSVTSLGAVGAPGGASGARQPLSLPLPLPLPLPRAGDAESVPSCCRRLLNSSSFTVWAEHAAQSVPAAAAAVAVAVGGQSPVVGAAAWAPGLTAVAVTAAAARGDEEAVAGPPAEPAVGATRGLSPDQVAWKSNSEAPSCKLHSVASDLLQLQPEPAAQPVPAPHCEAHLLMTVTAPKRLMGTSATGHMAMKPEQQQAQKQQPAGSAEPAGASPGSVTAGRSADCYGAIVWPGAGAAAGAAASARQAAPHKGSAGAGAGGAVAEAVAVIPWSAFVSGDGSPGAASYPLGMPPSPFSPRHSRSSSSSSSGYSSASSATASPPAAAPAASPFARASSMTAPPASAARLRRHRRGSRSRRRELEPAAGAAAGGAGEGRAVQMREMRTLYPAFFPPSGSPSAMPSGAFTSEELFLLSMPSHASGMLAGFSGQADSGSAGALAARFTALADAADAVAAAAAETTTGWLLAGQPVSFPYAASSSGSSVSSKSSSSTSSSSSLSSSLSASSGASAKGEGEPACAGAQPAAGHHGGAAAEAEAKGAGAVPPQLRQPANGEGARRAGVFARQGSSTERVEGAWEIPGAGVSRLPVACGSHPGGGLRLSGSSDPPVAGVRLGRASIDSAGVAASATSASGRAAVSAADAARVARVRAGWRAREAEWSEREAAWRVTESRWWQQAGGVGLWG</sequence>
<feature type="region of interest" description="Disordered" evidence="1">
    <location>
        <begin position="1156"/>
        <end position="1250"/>
    </location>
</feature>
<reference evidence="2" key="1">
    <citation type="journal article" date="2020" name="bioRxiv">
        <title>Comparative genomics of Chlamydomonas.</title>
        <authorList>
            <person name="Craig R.J."/>
            <person name="Hasan A.R."/>
            <person name="Ness R.W."/>
            <person name="Keightley P.D."/>
        </authorList>
    </citation>
    <scope>NUCLEOTIDE SEQUENCE</scope>
    <source>
        <strain evidence="2">SAG 7.73</strain>
    </source>
</reference>
<comment type="caution">
    <text evidence="2">The sequence shown here is derived from an EMBL/GenBank/DDBJ whole genome shotgun (WGS) entry which is preliminary data.</text>
</comment>
<feature type="region of interest" description="Disordered" evidence="1">
    <location>
        <begin position="968"/>
        <end position="1055"/>
    </location>
</feature>
<feature type="region of interest" description="Disordered" evidence="1">
    <location>
        <begin position="1"/>
        <end position="63"/>
    </location>
</feature>
<feature type="region of interest" description="Disordered" evidence="1">
    <location>
        <begin position="870"/>
        <end position="898"/>
    </location>
</feature>
<proteinExistence type="predicted"/>
<evidence type="ECO:0000256" key="1">
    <source>
        <dbReference type="SAM" id="MobiDB-lite"/>
    </source>
</evidence>
<evidence type="ECO:0000313" key="3">
    <source>
        <dbReference type="Proteomes" id="UP000650467"/>
    </source>
</evidence>
<feature type="region of interest" description="Disordered" evidence="1">
    <location>
        <begin position="344"/>
        <end position="379"/>
    </location>
</feature>
<gene>
    <name evidence="2" type="ORF">HXX76_009690</name>
</gene>
<feature type="compositionally biased region" description="Low complexity" evidence="1">
    <location>
        <begin position="353"/>
        <end position="379"/>
    </location>
</feature>
<dbReference type="EMBL" id="JAEHOC010000025">
    <property type="protein sequence ID" value="KAG2431160.1"/>
    <property type="molecule type" value="Genomic_DNA"/>
</dbReference>
<feature type="compositionally biased region" description="Low complexity" evidence="1">
    <location>
        <begin position="16"/>
        <end position="63"/>
    </location>
</feature>
<accession>A0A835T2A8</accession>
<feature type="region of interest" description="Disordered" evidence="1">
    <location>
        <begin position="195"/>
        <end position="216"/>
    </location>
</feature>
<feature type="compositionally biased region" description="Low complexity" evidence="1">
    <location>
        <begin position="1156"/>
        <end position="1220"/>
    </location>
</feature>
<protein>
    <submittedName>
        <fullName evidence="2">Uncharacterized protein</fullName>
    </submittedName>
</protein>
<evidence type="ECO:0000313" key="2">
    <source>
        <dbReference type="EMBL" id="KAG2431160.1"/>
    </source>
</evidence>
<feature type="compositionally biased region" description="Low complexity" evidence="1">
    <location>
        <begin position="982"/>
        <end position="1024"/>
    </location>
</feature>
<dbReference type="Proteomes" id="UP000650467">
    <property type="component" value="Unassembled WGS sequence"/>
</dbReference>
<feature type="compositionally biased region" description="Basic and acidic residues" evidence="1">
    <location>
        <begin position="98"/>
        <end position="110"/>
    </location>
</feature>
<organism evidence="2 3">
    <name type="scientific">Chlamydomonas incerta</name>
    <dbReference type="NCBI Taxonomy" id="51695"/>
    <lineage>
        <taxon>Eukaryota</taxon>
        <taxon>Viridiplantae</taxon>
        <taxon>Chlorophyta</taxon>
        <taxon>core chlorophytes</taxon>
        <taxon>Chlorophyceae</taxon>
        <taxon>CS clade</taxon>
        <taxon>Chlamydomonadales</taxon>
        <taxon>Chlamydomonadaceae</taxon>
        <taxon>Chlamydomonas</taxon>
    </lineage>
</organism>
<name>A0A835T2A8_CHLIN</name>
<feature type="compositionally biased region" description="Basic and acidic residues" evidence="1">
    <location>
        <begin position="196"/>
        <end position="207"/>
    </location>
</feature>
<dbReference type="OrthoDB" id="553213at2759"/>
<feature type="compositionally biased region" description="Low complexity" evidence="1">
    <location>
        <begin position="870"/>
        <end position="896"/>
    </location>
</feature>
<feature type="compositionally biased region" description="Basic residues" evidence="1">
    <location>
        <begin position="1025"/>
        <end position="1037"/>
    </location>
</feature>
<feature type="region of interest" description="Disordered" evidence="1">
    <location>
        <begin position="98"/>
        <end position="162"/>
    </location>
</feature>